<keyword evidence="1" id="KW-0732">Signal</keyword>
<evidence type="ECO:0000313" key="2">
    <source>
        <dbReference type="EMBL" id="QJX00134.1"/>
    </source>
</evidence>
<feature type="chain" id="PRO_5027048867" evidence="1">
    <location>
        <begin position="22"/>
        <end position="542"/>
    </location>
</feature>
<protein>
    <submittedName>
        <fullName evidence="2">Uncharacterized protein</fullName>
    </submittedName>
</protein>
<dbReference type="KEGG" id="ftj:FTUN_7758"/>
<gene>
    <name evidence="2" type="ORF">FTUN_7758</name>
</gene>
<dbReference type="EMBL" id="CP053452">
    <property type="protein sequence ID" value="QJX00134.1"/>
    <property type="molecule type" value="Genomic_DNA"/>
</dbReference>
<keyword evidence="3" id="KW-1185">Reference proteome</keyword>
<organism evidence="2 3">
    <name type="scientific">Frigoriglobus tundricola</name>
    <dbReference type="NCBI Taxonomy" id="2774151"/>
    <lineage>
        <taxon>Bacteria</taxon>
        <taxon>Pseudomonadati</taxon>
        <taxon>Planctomycetota</taxon>
        <taxon>Planctomycetia</taxon>
        <taxon>Gemmatales</taxon>
        <taxon>Gemmataceae</taxon>
        <taxon>Frigoriglobus</taxon>
    </lineage>
</organism>
<proteinExistence type="predicted"/>
<evidence type="ECO:0000313" key="3">
    <source>
        <dbReference type="Proteomes" id="UP000503447"/>
    </source>
</evidence>
<accession>A0A6M5Z3U0</accession>
<evidence type="ECO:0000256" key="1">
    <source>
        <dbReference type="SAM" id="SignalP"/>
    </source>
</evidence>
<dbReference type="RefSeq" id="WP_171474953.1">
    <property type="nucleotide sequence ID" value="NZ_CP053452.2"/>
</dbReference>
<feature type="signal peptide" evidence="1">
    <location>
        <begin position="1"/>
        <end position="21"/>
    </location>
</feature>
<sequence length="542" mass="57300">MRFRWLAAVALSFLATGIAHAQPNATGPAVEVRVRSVNDLVDKFGYVAGLAGKEDVVAQVREMIKQLTADGKGIEGIDPKKPTGAYATLTKDIEATPFVILVPIADEEQFLKALKTRLDVTPEKADDGTLKVAVPFINALHLRFTNGYLYVSQKVEGLDAKALITPKAFFAKDDGAVASVVVHVDRVPDDLKTLFLGQFELSVNEERKKSQSKQNAIEKKSANLVVDAGIGAVKGLIEDGQELSVKVFADPKSDELSAEVTLTAKSGTATAKNITALGRKTSLPAGIVGAGAASVARGNVSVAVTDGMKKDYADLIDLMLAEALKNPPGGQEELAKQLVGAIGPTLKSGELDASSAFIGPDAKGQYQVIAAFAVKEGKGIEKLLKDVVKQFGPMIEQAGTVKFDVETVGNFSLHSFELQNVDDKLDKVFGTKTIWLAISDTCIAFSVEPDGATIRKGLKAKAVPVPVVSGDLAVAKFLPLVRPDLKPDELKALIKDAFGDSPPGGKDTVKFSLEGGKQLSVKFVVKGKAIKMGAGLDLLKGK</sequence>
<reference evidence="3" key="1">
    <citation type="submission" date="2020-05" db="EMBL/GenBank/DDBJ databases">
        <title>Frigoriglobus tundricola gen. nov., sp. nov., a psychrotolerant cellulolytic planctomycete of the family Gemmataceae with two divergent copies of 16S rRNA gene.</title>
        <authorList>
            <person name="Kulichevskaya I.S."/>
            <person name="Ivanova A.A."/>
            <person name="Naumoff D.G."/>
            <person name="Beletsky A.V."/>
            <person name="Rijpstra W.I.C."/>
            <person name="Sinninghe Damste J.S."/>
            <person name="Mardanov A.V."/>
            <person name="Ravin N.V."/>
            <person name="Dedysh S.N."/>
        </authorList>
    </citation>
    <scope>NUCLEOTIDE SEQUENCE [LARGE SCALE GENOMIC DNA]</scope>
    <source>
        <strain evidence="3">PL17</strain>
    </source>
</reference>
<name>A0A6M5Z3U0_9BACT</name>
<dbReference type="AlphaFoldDB" id="A0A6M5Z3U0"/>
<dbReference type="Proteomes" id="UP000503447">
    <property type="component" value="Chromosome"/>
</dbReference>